<proteinExistence type="inferred from homology"/>
<dbReference type="InterPro" id="IPR010992">
    <property type="entry name" value="IHF-like_DNA-bd_dom_sf"/>
</dbReference>
<dbReference type="Proteomes" id="UP001153678">
    <property type="component" value="Unassembled WGS sequence"/>
</dbReference>
<name>A0A9W4WYT3_9GLOM</name>
<keyword evidence="3" id="KW-1185">Reference proteome</keyword>
<protein>
    <submittedName>
        <fullName evidence="2">10420_t:CDS:1</fullName>
    </submittedName>
</protein>
<evidence type="ECO:0000256" key="1">
    <source>
        <dbReference type="RuleBase" id="RU003939"/>
    </source>
</evidence>
<dbReference type="SUPFAM" id="SSF47729">
    <property type="entry name" value="IHF-like DNA-binding proteins"/>
    <property type="match status" value="1"/>
</dbReference>
<accession>A0A9W4WYT3</accession>
<dbReference type="EMBL" id="CAMKVN010014144">
    <property type="protein sequence ID" value="CAI2196386.1"/>
    <property type="molecule type" value="Genomic_DNA"/>
</dbReference>
<organism evidence="2 3">
    <name type="scientific">Funneliformis geosporum</name>
    <dbReference type="NCBI Taxonomy" id="1117311"/>
    <lineage>
        <taxon>Eukaryota</taxon>
        <taxon>Fungi</taxon>
        <taxon>Fungi incertae sedis</taxon>
        <taxon>Mucoromycota</taxon>
        <taxon>Glomeromycotina</taxon>
        <taxon>Glomeromycetes</taxon>
        <taxon>Glomerales</taxon>
        <taxon>Glomeraceae</taxon>
        <taxon>Funneliformis</taxon>
    </lineage>
</organism>
<comment type="caution">
    <text evidence="2">The sequence shown here is derived from an EMBL/GenBank/DDBJ whole genome shotgun (WGS) entry which is preliminary data.</text>
</comment>
<evidence type="ECO:0000313" key="3">
    <source>
        <dbReference type="Proteomes" id="UP001153678"/>
    </source>
</evidence>
<dbReference type="GO" id="GO:0003677">
    <property type="term" value="F:DNA binding"/>
    <property type="evidence" value="ECO:0007669"/>
    <property type="project" value="InterPro"/>
</dbReference>
<dbReference type="Pfam" id="PF00216">
    <property type="entry name" value="Bac_DNA_binding"/>
    <property type="match status" value="1"/>
</dbReference>
<dbReference type="SMART" id="SM00411">
    <property type="entry name" value="BHL"/>
    <property type="match status" value="1"/>
</dbReference>
<comment type="similarity">
    <text evidence="1">Belongs to the bacterial histone-like protein family.</text>
</comment>
<reference evidence="2" key="1">
    <citation type="submission" date="2022-08" db="EMBL/GenBank/DDBJ databases">
        <authorList>
            <person name="Kallberg Y."/>
            <person name="Tangrot J."/>
            <person name="Rosling A."/>
        </authorList>
    </citation>
    <scope>NUCLEOTIDE SEQUENCE</scope>
    <source>
        <strain evidence="2">Wild A</strain>
    </source>
</reference>
<evidence type="ECO:0000313" key="2">
    <source>
        <dbReference type="EMBL" id="CAI2196386.1"/>
    </source>
</evidence>
<dbReference type="GO" id="GO:0030527">
    <property type="term" value="F:structural constituent of chromatin"/>
    <property type="evidence" value="ECO:0007669"/>
    <property type="project" value="InterPro"/>
</dbReference>
<dbReference type="OrthoDB" id="2401446at2759"/>
<sequence length="153" mass="17390">MAKPVKSNNQRKLVSKKILTDRISTNLSKNHSLSKIQIETVLSELLEETKKALIKGEELRFPSYFSVKTTLQAARVAMNLQTKKKMSIPAKRVPKLKRFLLLIFSLLFSDKDNLAGQVKNQPKHQPRVSNLECSKQEITAFLEDGRKLTVPTT</sequence>
<gene>
    <name evidence="2" type="ORF">FWILDA_LOCUS17553</name>
</gene>
<dbReference type="AlphaFoldDB" id="A0A9W4WYT3"/>
<dbReference type="InterPro" id="IPR000119">
    <property type="entry name" value="Hist_DNA-bd"/>
</dbReference>
<dbReference type="Gene3D" id="4.10.520.10">
    <property type="entry name" value="IHF-like DNA-binding proteins"/>
    <property type="match status" value="1"/>
</dbReference>
<dbReference type="CDD" id="cd00591">
    <property type="entry name" value="HU_IHF"/>
    <property type="match status" value="1"/>
</dbReference>